<dbReference type="InterPro" id="IPR002685">
    <property type="entry name" value="Glyco_trans_15"/>
</dbReference>
<dbReference type="Pfam" id="PF01793">
    <property type="entry name" value="Glyco_transf_15"/>
    <property type="match status" value="1"/>
</dbReference>
<protein>
    <submittedName>
        <fullName evidence="4">Uncharacterized protein</fullName>
    </submittedName>
</protein>
<dbReference type="FunFam" id="3.90.550.10:FF:000051">
    <property type="entry name" value="Alpha-1,2-mannosyltransferase (Ktr4)"/>
    <property type="match status" value="1"/>
</dbReference>
<dbReference type="GO" id="GO:0000032">
    <property type="term" value="P:cell wall mannoprotein biosynthetic process"/>
    <property type="evidence" value="ECO:0007669"/>
    <property type="project" value="TreeGrafter"/>
</dbReference>
<dbReference type="GO" id="GO:0016020">
    <property type="term" value="C:membrane"/>
    <property type="evidence" value="ECO:0007669"/>
    <property type="project" value="InterPro"/>
</dbReference>
<dbReference type="Proteomes" id="UP001151518">
    <property type="component" value="Unassembled WGS sequence"/>
</dbReference>
<dbReference type="Gene3D" id="3.90.550.10">
    <property type="entry name" value="Spore Coat Polysaccharide Biosynthesis Protein SpsA, Chain A"/>
    <property type="match status" value="1"/>
</dbReference>
<dbReference type="OrthoDB" id="439943at2759"/>
<evidence type="ECO:0000256" key="3">
    <source>
        <dbReference type="PIRSR" id="PIRSR018153-1"/>
    </source>
</evidence>
<proteinExistence type="inferred from homology"/>
<evidence type="ECO:0000313" key="5">
    <source>
        <dbReference type="Proteomes" id="UP001151518"/>
    </source>
</evidence>
<dbReference type="PANTHER" id="PTHR31121">
    <property type="entry name" value="ALPHA-1,2 MANNOSYLTRANSFERASE KTR1"/>
    <property type="match status" value="1"/>
</dbReference>
<dbReference type="AlphaFoldDB" id="A0A9W8G5S0"/>
<reference evidence="4" key="1">
    <citation type="submission" date="2022-07" db="EMBL/GenBank/DDBJ databases">
        <title>Phylogenomic reconstructions and comparative analyses of Kickxellomycotina fungi.</title>
        <authorList>
            <person name="Reynolds N.K."/>
            <person name="Stajich J.E."/>
            <person name="Barry K."/>
            <person name="Grigoriev I.V."/>
            <person name="Crous P."/>
            <person name="Smith M.E."/>
        </authorList>
    </citation>
    <scope>NUCLEOTIDE SEQUENCE</scope>
    <source>
        <strain evidence="4">NRRL 3115</strain>
    </source>
</reference>
<evidence type="ECO:0000256" key="2">
    <source>
        <dbReference type="ARBA" id="ARBA00022679"/>
    </source>
</evidence>
<dbReference type="GO" id="GO:0006487">
    <property type="term" value="P:protein N-linked glycosylation"/>
    <property type="evidence" value="ECO:0007669"/>
    <property type="project" value="TreeGrafter"/>
</dbReference>
<evidence type="ECO:0000256" key="1">
    <source>
        <dbReference type="ARBA" id="ARBA00007677"/>
    </source>
</evidence>
<dbReference type="EMBL" id="JANBTW010000051">
    <property type="protein sequence ID" value="KAJ2675083.1"/>
    <property type="molecule type" value="Genomic_DNA"/>
</dbReference>
<dbReference type="SUPFAM" id="SSF53448">
    <property type="entry name" value="Nucleotide-diphospho-sugar transferases"/>
    <property type="match status" value="1"/>
</dbReference>
<dbReference type="InterPro" id="IPR029044">
    <property type="entry name" value="Nucleotide-diphossugar_trans"/>
</dbReference>
<comment type="caution">
    <text evidence="4">The sequence shown here is derived from an EMBL/GenBank/DDBJ whole genome shotgun (WGS) entry which is preliminary data.</text>
</comment>
<name>A0A9W8G5S0_9FUNG</name>
<feature type="active site" description="Nucleophile" evidence="3">
    <location>
        <position position="269"/>
    </location>
</feature>
<dbReference type="PIRSF" id="PIRSF018153">
    <property type="entry name" value="Glyco_trans_15"/>
    <property type="match status" value="1"/>
</dbReference>
<comment type="similarity">
    <text evidence="1">Belongs to the glycosyltransferase 15 family.</text>
</comment>
<organism evidence="4 5">
    <name type="scientific">Coemansia spiralis</name>
    <dbReference type="NCBI Taxonomy" id="417178"/>
    <lineage>
        <taxon>Eukaryota</taxon>
        <taxon>Fungi</taxon>
        <taxon>Fungi incertae sedis</taxon>
        <taxon>Zoopagomycota</taxon>
        <taxon>Kickxellomycotina</taxon>
        <taxon>Kickxellomycetes</taxon>
        <taxon>Kickxellales</taxon>
        <taxon>Kickxellaceae</taxon>
        <taxon>Coemansia</taxon>
    </lineage>
</organism>
<gene>
    <name evidence="4" type="ORF">GGI25_004132</name>
</gene>
<dbReference type="GO" id="GO:0000026">
    <property type="term" value="F:alpha-1,2-mannosyltransferase activity"/>
    <property type="evidence" value="ECO:0007669"/>
    <property type="project" value="TreeGrafter"/>
</dbReference>
<accession>A0A9W8G5S0</accession>
<sequence>MGMMVPRSPLLRYMLAAVALLSLYGLVHVNYERATSLFNGRHLELYERPVSYQPGDPKPVKACFTILSRNHDWRSLRESMKQIEDRFNHRFNYPYVFLNDKPFTEEFINMTRSMTQAEVYYGEIPKEHWSYPEWIDQEKAKRSREEMDKNKVMYGGSESYRHMCRFESGLFFKHPLMQQFDYYWRLEPGIEYLCDINYDPFLYMKQRNIRYGWTIGIFELMNTIPTLWDSVKKFVKQHPETIPEHNSLWWVSRDNGTTYNGCHFWSNFEIADLSFYRSEQYTKFFDFLDREGGFFYERWGDAPVHSIAAALFLQKEEVHWFDDIGYLHPGWQHCPSGDAWLQNRCTCDPSDKDKTITNADWGKCSREWALLPDTPPNYRKALAFSKQRSIAF</sequence>
<evidence type="ECO:0000313" key="4">
    <source>
        <dbReference type="EMBL" id="KAJ2675083.1"/>
    </source>
</evidence>
<dbReference type="PANTHER" id="PTHR31121:SF6">
    <property type="entry name" value="ALPHA-1,2 MANNOSYLTRANSFERASE KTR1"/>
    <property type="match status" value="1"/>
</dbReference>
<dbReference type="GO" id="GO:0005794">
    <property type="term" value="C:Golgi apparatus"/>
    <property type="evidence" value="ECO:0007669"/>
    <property type="project" value="TreeGrafter"/>
</dbReference>
<keyword evidence="2" id="KW-0808">Transferase</keyword>